<dbReference type="AlphaFoldDB" id="A0A8E2DY33"/>
<reference evidence="1 2" key="1">
    <citation type="journal article" date="2016" name="Nat. Commun.">
        <title>Ectomycorrhizal ecology is imprinted in the genome of the dominant symbiotic fungus Cenococcum geophilum.</title>
        <authorList>
            <consortium name="DOE Joint Genome Institute"/>
            <person name="Peter M."/>
            <person name="Kohler A."/>
            <person name="Ohm R.A."/>
            <person name="Kuo A."/>
            <person name="Krutzmann J."/>
            <person name="Morin E."/>
            <person name="Arend M."/>
            <person name="Barry K.W."/>
            <person name="Binder M."/>
            <person name="Choi C."/>
            <person name="Clum A."/>
            <person name="Copeland A."/>
            <person name="Grisel N."/>
            <person name="Haridas S."/>
            <person name="Kipfer T."/>
            <person name="LaButti K."/>
            <person name="Lindquist E."/>
            <person name="Lipzen A."/>
            <person name="Maire R."/>
            <person name="Meier B."/>
            <person name="Mihaltcheva S."/>
            <person name="Molinier V."/>
            <person name="Murat C."/>
            <person name="Poggeler S."/>
            <person name="Quandt C.A."/>
            <person name="Sperisen C."/>
            <person name="Tritt A."/>
            <person name="Tisserant E."/>
            <person name="Crous P.W."/>
            <person name="Henrissat B."/>
            <person name="Nehls U."/>
            <person name="Egli S."/>
            <person name="Spatafora J.W."/>
            <person name="Grigoriev I.V."/>
            <person name="Martin F.M."/>
        </authorList>
    </citation>
    <scope>NUCLEOTIDE SEQUENCE [LARGE SCALE GENOMIC DNA]</scope>
    <source>
        <strain evidence="1 2">CBS 459.81</strain>
    </source>
</reference>
<keyword evidence="2" id="KW-1185">Reference proteome</keyword>
<protein>
    <submittedName>
        <fullName evidence="1">Uncharacterized protein</fullName>
    </submittedName>
</protein>
<dbReference type="EMBL" id="KV745622">
    <property type="protein sequence ID" value="OCK73891.1"/>
    <property type="molecule type" value="Genomic_DNA"/>
</dbReference>
<sequence>MRLVAASCLVHPKIALAPVQTVWGKGNDPLAAIPATKPKIQSITRAPKEVRTLRGLRDKEAEEVAPIIQTPELELQVLVMGKRLKKRFNWGRNNFRYKERNPREVGLIEI</sequence>
<proteinExistence type="predicted"/>
<evidence type="ECO:0000313" key="1">
    <source>
        <dbReference type="EMBL" id="OCK73891.1"/>
    </source>
</evidence>
<evidence type="ECO:0000313" key="2">
    <source>
        <dbReference type="Proteomes" id="UP000250266"/>
    </source>
</evidence>
<organism evidence="1 2">
    <name type="scientific">Lepidopterella palustris CBS 459.81</name>
    <dbReference type="NCBI Taxonomy" id="1314670"/>
    <lineage>
        <taxon>Eukaryota</taxon>
        <taxon>Fungi</taxon>
        <taxon>Dikarya</taxon>
        <taxon>Ascomycota</taxon>
        <taxon>Pezizomycotina</taxon>
        <taxon>Dothideomycetes</taxon>
        <taxon>Pleosporomycetidae</taxon>
        <taxon>Mytilinidiales</taxon>
        <taxon>Argynnaceae</taxon>
        <taxon>Lepidopterella</taxon>
    </lineage>
</organism>
<gene>
    <name evidence="1" type="ORF">K432DRAFT_447590</name>
</gene>
<name>A0A8E2DY33_9PEZI</name>
<dbReference type="Proteomes" id="UP000250266">
    <property type="component" value="Unassembled WGS sequence"/>
</dbReference>
<accession>A0A8E2DY33</accession>